<accession>A0ACC3SK16</accession>
<name>A0ACC3SK16_9PEZI</name>
<gene>
    <name evidence="1" type="primary">PSH1</name>
    <name evidence="1" type="ORF">M8818_001641</name>
</gene>
<reference evidence="1" key="1">
    <citation type="submission" date="2024-02" db="EMBL/GenBank/DDBJ databases">
        <title>Metagenome Assembled Genome of Zalaria obscura JY119.</title>
        <authorList>
            <person name="Vighnesh L."/>
            <person name="Jagadeeshwari U."/>
            <person name="Venkata Ramana C."/>
            <person name="Sasikala C."/>
        </authorList>
    </citation>
    <scope>NUCLEOTIDE SEQUENCE</scope>
    <source>
        <strain evidence="1">JY119</strain>
    </source>
</reference>
<sequence length="575" mass="64721">MEKHLSLSHEGIEMLRMGVCRMGREYHEDSIPYKLPHKHEWKNSVKGLKTHNKKCNESGDVALPQTTHRVIPHWMPSRKRHRESADEGSRKKLHIASGSDRRTMSPEDVRERAQRSTPTLPSPGVGAKVVASAESGGHHLLWFVANKKKTCPNCRDHITQIPAPSYVIKEMASIFVGRAELLPDGETMEEHAKWQQEEADIVKIDLANEHPRTGGLFKGSFKKGSRMIVNPIHDPGDNVDRCPYCHWELEEGMCLQCGIHIDRDTWESFSDTDSSGASTNGHGADEELDIDIDAEDADADFGLDIGLGAYPSDDDSEMHGSSPIGNAVRAEERRRRREARDEMVGFTVDGEWDTEEDEDEDSHSMQDFIDDDDEISPLYRIVSDSEEPADDAPRPSQQRRARRTIQTALDMEDDEISPLYRIVSDSEEPANDAPRPSQQRRARRTIQIDSDEDDEQSSDQAHAEQEDSSSASPEVMSSRRARPVQWSRLSGAIPISDDDDDEDESSDDSETERGDEIGSHEGGFSPLQHSDDDDDDEDHDEHDSEHYGEHEHEYGDYGDSDASDIGWGPRSFPNH</sequence>
<organism evidence="1 2">
    <name type="scientific">Zalaria obscura</name>
    <dbReference type="NCBI Taxonomy" id="2024903"/>
    <lineage>
        <taxon>Eukaryota</taxon>
        <taxon>Fungi</taxon>
        <taxon>Dikarya</taxon>
        <taxon>Ascomycota</taxon>
        <taxon>Pezizomycotina</taxon>
        <taxon>Dothideomycetes</taxon>
        <taxon>Dothideomycetidae</taxon>
        <taxon>Dothideales</taxon>
        <taxon>Zalariaceae</taxon>
        <taxon>Zalaria</taxon>
    </lineage>
</organism>
<keyword evidence="2" id="KW-1185">Reference proteome</keyword>
<proteinExistence type="predicted"/>
<comment type="caution">
    <text evidence="1">The sequence shown here is derived from an EMBL/GenBank/DDBJ whole genome shotgun (WGS) entry which is preliminary data.</text>
</comment>
<evidence type="ECO:0000313" key="1">
    <source>
        <dbReference type="EMBL" id="KAK8216678.1"/>
    </source>
</evidence>
<evidence type="ECO:0000313" key="2">
    <source>
        <dbReference type="Proteomes" id="UP001320706"/>
    </source>
</evidence>
<dbReference type="Proteomes" id="UP001320706">
    <property type="component" value="Unassembled WGS sequence"/>
</dbReference>
<protein>
    <submittedName>
        <fullName evidence="1">E3 ubiquitin ligase</fullName>
    </submittedName>
</protein>
<dbReference type="EMBL" id="JAMKPW020000007">
    <property type="protein sequence ID" value="KAK8216678.1"/>
    <property type="molecule type" value="Genomic_DNA"/>
</dbReference>